<keyword evidence="6" id="KW-0732">Signal</keyword>
<evidence type="ECO:0000256" key="3">
    <source>
        <dbReference type="ARBA" id="ARBA00023295"/>
    </source>
</evidence>
<feature type="signal peptide" evidence="6">
    <location>
        <begin position="1"/>
        <end position="25"/>
    </location>
</feature>
<keyword evidence="2 5" id="KW-0378">Hydrolase</keyword>
<evidence type="ECO:0000256" key="5">
    <source>
        <dbReference type="RuleBase" id="RU004336"/>
    </source>
</evidence>
<dbReference type="GO" id="GO:0005975">
    <property type="term" value="P:carbohydrate metabolic process"/>
    <property type="evidence" value="ECO:0007669"/>
    <property type="project" value="InterPro"/>
</dbReference>
<dbReference type="GO" id="GO:0004553">
    <property type="term" value="F:hydrolase activity, hydrolyzing O-glycosyl compounds"/>
    <property type="evidence" value="ECO:0007669"/>
    <property type="project" value="InterPro"/>
</dbReference>
<accession>A0AAD3THG3</accession>
<dbReference type="EMBL" id="BSYO01000036">
    <property type="protein sequence ID" value="GMH29259.1"/>
    <property type="molecule type" value="Genomic_DNA"/>
</dbReference>
<dbReference type="FunFam" id="3.20.20.80:FF:000010">
    <property type="entry name" value="glucan endo-1,3-beta-glucosidase, basic"/>
    <property type="match status" value="1"/>
</dbReference>
<comment type="similarity">
    <text evidence="1 4">Belongs to the glycosyl hydrolase 17 family.</text>
</comment>
<evidence type="ECO:0000313" key="7">
    <source>
        <dbReference type="EMBL" id="GMH29259.1"/>
    </source>
</evidence>
<dbReference type="InterPro" id="IPR044965">
    <property type="entry name" value="Glyco_hydro_17_plant"/>
</dbReference>
<evidence type="ECO:0008006" key="9">
    <source>
        <dbReference type="Google" id="ProtNLM"/>
    </source>
</evidence>
<evidence type="ECO:0000256" key="4">
    <source>
        <dbReference type="RuleBase" id="RU004335"/>
    </source>
</evidence>
<dbReference type="Pfam" id="PF00332">
    <property type="entry name" value="Glyco_hydro_17"/>
    <property type="match status" value="1"/>
</dbReference>
<keyword evidence="8" id="KW-1185">Reference proteome</keyword>
<keyword evidence="3 5" id="KW-0326">Glycosidase</keyword>
<dbReference type="AlphaFoldDB" id="A0AAD3THG3"/>
<comment type="caution">
    <text evidence="7">The sequence shown here is derived from an EMBL/GenBank/DDBJ whole genome shotgun (WGS) entry which is preliminary data.</text>
</comment>
<proteinExistence type="inferred from homology"/>
<dbReference type="InterPro" id="IPR017853">
    <property type="entry name" value="GH"/>
</dbReference>
<sequence length="342" mass="37956">MAPASAVWMAMALLTLMQQLSQISGADLGVNYGTKGSYLPCPSQVINFLTNNMSYAIPLVRIYEPDTEILEALKGTNLIVSMAVPDPEIPQIAWDDNYASTWVNTNIQPYSDIRFRYIIVGSESIPGPNAGLVLQAMRRLRDALAPFGLLDHVVITTAVSAAVLINSYPPSAGQFSPEYVGLLGPIVQFLYDTKAPLIIHVYPYFALASDPEHISLDYALFKPETPILDGTYRYFSLFEAMVDAFAYATEKVTGAMDVKIVVGETGWPTAGISPFANMGNAYTYNNNLKALVKSDRGTPRRPDLNLETYIFELFNENLKESLDDQNFGTFYPNFDHVYKLWP</sequence>
<evidence type="ECO:0000256" key="1">
    <source>
        <dbReference type="ARBA" id="ARBA00008773"/>
    </source>
</evidence>
<name>A0AAD3THG3_NEPGR</name>
<reference evidence="7" key="1">
    <citation type="submission" date="2023-05" db="EMBL/GenBank/DDBJ databases">
        <title>Nepenthes gracilis genome sequencing.</title>
        <authorList>
            <person name="Fukushima K."/>
        </authorList>
    </citation>
    <scope>NUCLEOTIDE SEQUENCE</scope>
    <source>
        <strain evidence="7">SING2019-196</strain>
    </source>
</reference>
<dbReference type="SUPFAM" id="SSF51445">
    <property type="entry name" value="(Trans)glycosidases"/>
    <property type="match status" value="1"/>
</dbReference>
<protein>
    <recommendedName>
        <fullName evidence="9">Glucan endo-1,3-beta-D-glucosidase</fullName>
    </recommendedName>
</protein>
<evidence type="ECO:0000256" key="2">
    <source>
        <dbReference type="ARBA" id="ARBA00022801"/>
    </source>
</evidence>
<evidence type="ECO:0000313" key="8">
    <source>
        <dbReference type="Proteomes" id="UP001279734"/>
    </source>
</evidence>
<evidence type="ECO:0000256" key="6">
    <source>
        <dbReference type="SAM" id="SignalP"/>
    </source>
</evidence>
<dbReference type="InterPro" id="IPR000490">
    <property type="entry name" value="Glyco_hydro_17"/>
</dbReference>
<dbReference type="PANTHER" id="PTHR32227">
    <property type="entry name" value="GLUCAN ENDO-1,3-BETA-GLUCOSIDASE BG1-RELATED-RELATED"/>
    <property type="match status" value="1"/>
</dbReference>
<dbReference type="Gene3D" id="3.20.20.80">
    <property type="entry name" value="Glycosidases"/>
    <property type="match status" value="1"/>
</dbReference>
<organism evidence="7 8">
    <name type="scientific">Nepenthes gracilis</name>
    <name type="common">Slender pitcher plant</name>
    <dbReference type="NCBI Taxonomy" id="150966"/>
    <lineage>
        <taxon>Eukaryota</taxon>
        <taxon>Viridiplantae</taxon>
        <taxon>Streptophyta</taxon>
        <taxon>Embryophyta</taxon>
        <taxon>Tracheophyta</taxon>
        <taxon>Spermatophyta</taxon>
        <taxon>Magnoliopsida</taxon>
        <taxon>eudicotyledons</taxon>
        <taxon>Gunneridae</taxon>
        <taxon>Pentapetalae</taxon>
        <taxon>Caryophyllales</taxon>
        <taxon>Nepenthaceae</taxon>
        <taxon>Nepenthes</taxon>
    </lineage>
</organism>
<dbReference type="PROSITE" id="PS00587">
    <property type="entry name" value="GLYCOSYL_HYDROL_F17"/>
    <property type="match status" value="1"/>
</dbReference>
<dbReference type="Proteomes" id="UP001279734">
    <property type="component" value="Unassembled WGS sequence"/>
</dbReference>
<feature type="chain" id="PRO_5042028070" description="Glucan endo-1,3-beta-D-glucosidase" evidence="6">
    <location>
        <begin position="26"/>
        <end position="342"/>
    </location>
</feature>
<gene>
    <name evidence="7" type="ORF">Nepgr_031102</name>
</gene>